<dbReference type="AlphaFoldDB" id="A0A0E9TJR7"/>
<reference evidence="1" key="1">
    <citation type="submission" date="2014-11" db="EMBL/GenBank/DDBJ databases">
        <authorList>
            <person name="Amaro Gonzalez C."/>
        </authorList>
    </citation>
    <scope>NUCLEOTIDE SEQUENCE</scope>
</reference>
<dbReference type="EMBL" id="GBXM01055604">
    <property type="protein sequence ID" value="JAH52973.1"/>
    <property type="molecule type" value="Transcribed_RNA"/>
</dbReference>
<sequence length="40" mass="4835">MKRYAAYTSYKFIIHTLFRRINMGAVCNSPFHPTKIKYEH</sequence>
<organism evidence="1">
    <name type="scientific">Anguilla anguilla</name>
    <name type="common">European freshwater eel</name>
    <name type="synonym">Muraena anguilla</name>
    <dbReference type="NCBI Taxonomy" id="7936"/>
    <lineage>
        <taxon>Eukaryota</taxon>
        <taxon>Metazoa</taxon>
        <taxon>Chordata</taxon>
        <taxon>Craniata</taxon>
        <taxon>Vertebrata</taxon>
        <taxon>Euteleostomi</taxon>
        <taxon>Actinopterygii</taxon>
        <taxon>Neopterygii</taxon>
        <taxon>Teleostei</taxon>
        <taxon>Anguilliformes</taxon>
        <taxon>Anguillidae</taxon>
        <taxon>Anguilla</taxon>
    </lineage>
</organism>
<reference evidence="1" key="2">
    <citation type="journal article" date="2015" name="Fish Shellfish Immunol.">
        <title>Early steps in the European eel (Anguilla anguilla)-Vibrio vulnificus interaction in the gills: Role of the RtxA13 toxin.</title>
        <authorList>
            <person name="Callol A."/>
            <person name="Pajuelo D."/>
            <person name="Ebbesson L."/>
            <person name="Teles M."/>
            <person name="MacKenzie S."/>
            <person name="Amaro C."/>
        </authorList>
    </citation>
    <scope>NUCLEOTIDE SEQUENCE</scope>
</reference>
<protein>
    <submittedName>
        <fullName evidence="1">Uncharacterized protein</fullName>
    </submittedName>
</protein>
<evidence type="ECO:0000313" key="1">
    <source>
        <dbReference type="EMBL" id="JAH52973.1"/>
    </source>
</evidence>
<name>A0A0E9TJR7_ANGAN</name>
<proteinExistence type="predicted"/>
<accession>A0A0E9TJR7</accession>